<dbReference type="EMBL" id="KN838761">
    <property type="protein sequence ID" value="KIJ95303.1"/>
    <property type="molecule type" value="Genomic_DNA"/>
</dbReference>
<dbReference type="HOGENOM" id="CLU_681629_0_0_1"/>
<evidence type="ECO:0000313" key="1">
    <source>
        <dbReference type="EMBL" id="KIJ95303.1"/>
    </source>
</evidence>
<organism evidence="1 2">
    <name type="scientific">Laccaria amethystina LaAM-08-1</name>
    <dbReference type="NCBI Taxonomy" id="1095629"/>
    <lineage>
        <taxon>Eukaryota</taxon>
        <taxon>Fungi</taxon>
        <taxon>Dikarya</taxon>
        <taxon>Basidiomycota</taxon>
        <taxon>Agaricomycotina</taxon>
        <taxon>Agaricomycetes</taxon>
        <taxon>Agaricomycetidae</taxon>
        <taxon>Agaricales</taxon>
        <taxon>Agaricineae</taxon>
        <taxon>Hydnangiaceae</taxon>
        <taxon>Laccaria</taxon>
    </lineage>
</organism>
<keyword evidence="2" id="KW-1185">Reference proteome</keyword>
<accession>A0A0C9X222</accession>
<reference evidence="1 2" key="1">
    <citation type="submission" date="2014-04" db="EMBL/GenBank/DDBJ databases">
        <authorList>
            <consortium name="DOE Joint Genome Institute"/>
            <person name="Kuo A."/>
            <person name="Kohler A."/>
            <person name="Nagy L.G."/>
            <person name="Floudas D."/>
            <person name="Copeland A."/>
            <person name="Barry K.W."/>
            <person name="Cichocki N."/>
            <person name="Veneault-Fourrey C."/>
            <person name="LaButti K."/>
            <person name="Lindquist E.A."/>
            <person name="Lipzen A."/>
            <person name="Lundell T."/>
            <person name="Morin E."/>
            <person name="Murat C."/>
            <person name="Sun H."/>
            <person name="Tunlid A."/>
            <person name="Henrissat B."/>
            <person name="Grigoriev I.V."/>
            <person name="Hibbett D.S."/>
            <person name="Martin F."/>
            <person name="Nordberg H.P."/>
            <person name="Cantor M.N."/>
            <person name="Hua S.X."/>
        </authorList>
    </citation>
    <scope>NUCLEOTIDE SEQUENCE [LARGE SCALE GENOMIC DNA]</scope>
    <source>
        <strain evidence="1 2">LaAM-08-1</strain>
    </source>
</reference>
<sequence length="414" mass="47542">MSLLQLPIELLTELFEHLWDDHQALSACALACRRLQPVCQKVLFFQITLDMTAPRERLRVDRVPFTESPRLASYVVRLDIKIVGPPRHWLSLKSLVPWAAALQNLKCLRDLRIFGSPRAQISWKKFYYPLQISVINVFRERRLTRVCLTNITDMPTAPFLNSSIRQLSLSSVLWNDTRELSVSSVLRNDAQASETAPVKTPSLQSLNITLQDTQDSLSTIDHLLSKISPFDLSELQSLRISVRFNIRREDHLIKIRKLLSQVAGTLKYLWIHCNLEADFPDFESRRYPMLRTFGRRFTIWLNTNGFIEPDPLPFLLKMIPSNAGSSSTSVEFHLILQLVVFMADPCCPLDALGAWTQLAQALTPLSCRLTISIWSHYESRIPELVSMFESQFSEMRAQRRLLVVNMGSNCIEES</sequence>
<dbReference type="Proteomes" id="UP000054477">
    <property type="component" value="Unassembled WGS sequence"/>
</dbReference>
<name>A0A0C9X222_9AGAR</name>
<dbReference type="OrthoDB" id="3082179at2759"/>
<gene>
    <name evidence="1" type="ORF">K443DRAFT_683139</name>
</gene>
<evidence type="ECO:0000313" key="2">
    <source>
        <dbReference type="Proteomes" id="UP000054477"/>
    </source>
</evidence>
<reference evidence="2" key="2">
    <citation type="submission" date="2015-01" db="EMBL/GenBank/DDBJ databases">
        <title>Evolutionary Origins and Diversification of the Mycorrhizal Mutualists.</title>
        <authorList>
            <consortium name="DOE Joint Genome Institute"/>
            <consortium name="Mycorrhizal Genomics Consortium"/>
            <person name="Kohler A."/>
            <person name="Kuo A."/>
            <person name="Nagy L.G."/>
            <person name="Floudas D."/>
            <person name="Copeland A."/>
            <person name="Barry K.W."/>
            <person name="Cichocki N."/>
            <person name="Veneault-Fourrey C."/>
            <person name="LaButti K."/>
            <person name="Lindquist E.A."/>
            <person name="Lipzen A."/>
            <person name="Lundell T."/>
            <person name="Morin E."/>
            <person name="Murat C."/>
            <person name="Riley R."/>
            <person name="Ohm R."/>
            <person name="Sun H."/>
            <person name="Tunlid A."/>
            <person name="Henrissat B."/>
            <person name="Grigoriev I.V."/>
            <person name="Hibbett D.S."/>
            <person name="Martin F."/>
        </authorList>
    </citation>
    <scope>NUCLEOTIDE SEQUENCE [LARGE SCALE GENOMIC DNA]</scope>
    <source>
        <strain evidence="2">LaAM-08-1</strain>
    </source>
</reference>
<evidence type="ECO:0008006" key="3">
    <source>
        <dbReference type="Google" id="ProtNLM"/>
    </source>
</evidence>
<protein>
    <recommendedName>
        <fullName evidence="3">F-box domain-containing protein</fullName>
    </recommendedName>
</protein>
<proteinExistence type="predicted"/>
<dbReference type="AlphaFoldDB" id="A0A0C9X222"/>